<organism evidence="8">
    <name type="scientific">Mytilinidion resinicola</name>
    <dbReference type="NCBI Taxonomy" id="574789"/>
    <lineage>
        <taxon>Eukaryota</taxon>
        <taxon>Fungi</taxon>
        <taxon>Dikarya</taxon>
        <taxon>Ascomycota</taxon>
        <taxon>Pezizomycotina</taxon>
        <taxon>Dothideomycetes</taxon>
        <taxon>Pleosporomycetidae</taxon>
        <taxon>Mytilinidiales</taxon>
        <taxon>Mytilinidiaceae</taxon>
        <taxon>Mytilinidion</taxon>
    </lineage>
</organism>
<dbReference type="InterPro" id="IPR013149">
    <property type="entry name" value="ADH-like_C"/>
</dbReference>
<dbReference type="Proteomes" id="UP000504636">
    <property type="component" value="Unplaced"/>
</dbReference>
<dbReference type="Gene3D" id="3.40.50.720">
    <property type="entry name" value="NAD(P)-binding Rossmann-like Domain"/>
    <property type="match status" value="1"/>
</dbReference>
<dbReference type="AlphaFoldDB" id="A0A6A6YFX8"/>
<dbReference type="GeneID" id="54464663"/>
<dbReference type="SUPFAM" id="SSF51735">
    <property type="entry name" value="NAD(P)-binding Rossmann-fold domains"/>
    <property type="match status" value="1"/>
</dbReference>
<keyword evidence="4 6" id="KW-0862">Zinc</keyword>
<evidence type="ECO:0000256" key="5">
    <source>
        <dbReference type="ARBA" id="ARBA00023002"/>
    </source>
</evidence>
<keyword evidence="9" id="KW-1185">Reference proteome</keyword>
<reference evidence="8 10" key="1">
    <citation type="journal article" date="2020" name="Stud. Mycol.">
        <title>101 Dothideomycetes genomes: a test case for predicting lifestyles and emergence of pathogens.</title>
        <authorList>
            <person name="Haridas S."/>
            <person name="Albert R."/>
            <person name="Binder M."/>
            <person name="Bloem J."/>
            <person name="Labutti K."/>
            <person name="Salamov A."/>
            <person name="Andreopoulos B."/>
            <person name="Baker S."/>
            <person name="Barry K."/>
            <person name="Bills G."/>
            <person name="Bluhm B."/>
            <person name="Cannon C."/>
            <person name="Castanera R."/>
            <person name="Culley D."/>
            <person name="Daum C."/>
            <person name="Ezra D."/>
            <person name="Gonzalez J."/>
            <person name="Henrissat B."/>
            <person name="Kuo A."/>
            <person name="Liang C."/>
            <person name="Lipzen A."/>
            <person name="Lutzoni F."/>
            <person name="Magnuson J."/>
            <person name="Mondo S."/>
            <person name="Nolan M."/>
            <person name="Ohm R."/>
            <person name="Pangilinan J."/>
            <person name="Park H.-J."/>
            <person name="Ramirez L."/>
            <person name="Alfaro M."/>
            <person name="Sun H."/>
            <person name="Tritt A."/>
            <person name="Yoshinaga Y."/>
            <person name="Zwiers L.-H."/>
            <person name="Turgeon B."/>
            <person name="Goodwin S."/>
            <person name="Spatafora J."/>
            <person name="Crous P."/>
            <person name="Grigoriev I."/>
        </authorList>
    </citation>
    <scope>NUCLEOTIDE SEQUENCE</scope>
    <source>
        <strain evidence="8 10">CBS 304.34</strain>
    </source>
</reference>
<dbReference type="SUPFAM" id="SSF50129">
    <property type="entry name" value="GroES-like"/>
    <property type="match status" value="1"/>
</dbReference>
<keyword evidence="5" id="KW-0560">Oxidoreductase</keyword>
<dbReference type="Gene3D" id="3.90.180.10">
    <property type="entry name" value="Medium-chain alcohol dehydrogenases, catalytic domain"/>
    <property type="match status" value="1"/>
</dbReference>
<dbReference type="Pfam" id="PF00107">
    <property type="entry name" value="ADH_zinc_N"/>
    <property type="match status" value="1"/>
</dbReference>
<dbReference type="InterPro" id="IPR013154">
    <property type="entry name" value="ADH-like_N"/>
</dbReference>
<evidence type="ECO:0000313" key="8">
    <source>
        <dbReference type="EMBL" id="KAF2806945.1"/>
    </source>
</evidence>
<evidence type="ECO:0000256" key="4">
    <source>
        <dbReference type="ARBA" id="ARBA00022833"/>
    </source>
</evidence>
<dbReference type="PROSITE" id="PS00059">
    <property type="entry name" value="ADH_ZINC"/>
    <property type="match status" value="1"/>
</dbReference>
<dbReference type="InterPro" id="IPR011032">
    <property type="entry name" value="GroES-like_sf"/>
</dbReference>
<evidence type="ECO:0000256" key="3">
    <source>
        <dbReference type="ARBA" id="ARBA00022723"/>
    </source>
</evidence>
<evidence type="ECO:0000256" key="2">
    <source>
        <dbReference type="ARBA" id="ARBA00008072"/>
    </source>
</evidence>
<dbReference type="GO" id="GO:0004022">
    <property type="term" value="F:alcohol dehydrogenase (NAD+) activity"/>
    <property type="evidence" value="ECO:0007669"/>
    <property type="project" value="TreeGrafter"/>
</dbReference>
<evidence type="ECO:0000256" key="6">
    <source>
        <dbReference type="RuleBase" id="RU361277"/>
    </source>
</evidence>
<sequence>MSLDDVDNVSAIPKTMKAAVYHQAGHPATFDTVPVPSPGERELLLKMRATSLCHSDVGVISGEYGPGVFPIIGGHEAVGIVAALGHGASSYGFKVGDVVGATAWHGACLECSGCSYGKQYCDTLKAKGINAPGYFAEYCALDASLAIPVTPPDGVPLERLAPVFCAGITVWDALERAKIRPAETIAIIGAGGLGQLAVKYAAALGATVIALDVRDEQLEACKAPDGTGASHIINTSGLTSPELCKRVREVNGGKLLNCLIVTTGALPAYAASFPLVAPEGRIIAVGVPPGPIPVSAAYLSRNNISFIGAKIAGTESAIRCLDFTLSRNLLPKIHPRQFKLEDLNEMIDLMKAGKVENGRMVVSFK</sequence>
<evidence type="ECO:0000259" key="7">
    <source>
        <dbReference type="SMART" id="SM00829"/>
    </source>
</evidence>
<accession>A0A6A6YFX8</accession>
<dbReference type="EMBL" id="MU003706">
    <property type="protein sequence ID" value="KAF2806945.1"/>
    <property type="molecule type" value="Genomic_DNA"/>
</dbReference>
<dbReference type="InterPro" id="IPR002328">
    <property type="entry name" value="ADH_Zn_CS"/>
</dbReference>
<dbReference type="Pfam" id="PF08240">
    <property type="entry name" value="ADH_N"/>
    <property type="match status" value="1"/>
</dbReference>
<comment type="cofactor">
    <cofactor evidence="1 6">
        <name>Zn(2+)</name>
        <dbReference type="ChEBI" id="CHEBI:29105"/>
    </cofactor>
</comment>
<dbReference type="InterPro" id="IPR020843">
    <property type="entry name" value="ER"/>
</dbReference>
<proteinExistence type="inferred from homology"/>
<reference evidence="10" key="2">
    <citation type="submission" date="2020-04" db="EMBL/GenBank/DDBJ databases">
        <authorList>
            <consortium name="NCBI Genome Project"/>
        </authorList>
    </citation>
    <scope>NUCLEOTIDE SEQUENCE</scope>
    <source>
        <strain evidence="10">CBS 304.34</strain>
    </source>
</reference>
<evidence type="ECO:0000313" key="9">
    <source>
        <dbReference type="Proteomes" id="UP000504636"/>
    </source>
</evidence>
<dbReference type="PANTHER" id="PTHR42940">
    <property type="entry name" value="ALCOHOL DEHYDROGENASE 1-RELATED"/>
    <property type="match status" value="1"/>
</dbReference>
<dbReference type="RefSeq" id="XP_033573909.1">
    <property type="nucleotide sequence ID" value="XM_033723770.1"/>
</dbReference>
<reference evidence="10" key="3">
    <citation type="submission" date="2025-04" db="UniProtKB">
        <authorList>
            <consortium name="RefSeq"/>
        </authorList>
    </citation>
    <scope>IDENTIFICATION</scope>
    <source>
        <strain evidence="10">CBS 304.34</strain>
    </source>
</reference>
<protein>
    <submittedName>
        <fullName evidence="8 10">GroES-like protein</fullName>
    </submittedName>
</protein>
<dbReference type="InterPro" id="IPR036291">
    <property type="entry name" value="NAD(P)-bd_dom_sf"/>
</dbReference>
<dbReference type="PANTHER" id="PTHR42940:SF8">
    <property type="entry name" value="VACUOLAR PROTEIN SORTING-ASSOCIATED PROTEIN 11"/>
    <property type="match status" value="1"/>
</dbReference>
<dbReference type="OrthoDB" id="1879366at2759"/>
<dbReference type="SMART" id="SM00829">
    <property type="entry name" value="PKS_ER"/>
    <property type="match status" value="1"/>
</dbReference>
<comment type="similarity">
    <text evidence="2 6">Belongs to the zinc-containing alcohol dehydrogenase family.</text>
</comment>
<dbReference type="GO" id="GO:0005737">
    <property type="term" value="C:cytoplasm"/>
    <property type="evidence" value="ECO:0007669"/>
    <property type="project" value="TreeGrafter"/>
</dbReference>
<evidence type="ECO:0000313" key="10">
    <source>
        <dbReference type="RefSeq" id="XP_033573909.1"/>
    </source>
</evidence>
<feature type="domain" description="Enoyl reductase (ER)" evidence="7">
    <location>
        <begin position="25"/>
        <end position="362"/>
    </location>
</feature>
<name>A0A6A6YFX8_9PEZI</name>
<keyword evidence="3 6" id="KW-0479">Metal-binding</keyword>
<evidence type="ECO:0000256" key="1">
    <source>
        <dbReference type="ARBA" id="ARBA00001947"/>
    </source>
</evidence>
<dbReference type="GO" id="GO:0008270">
    <property type="term" value="F:zinc ion binding"/>
    <property type="evidence" value="ECO:0007669"/>
    <property type="project" value="InterPro"/>
</dbReference>
<gene>
    <name evidence="8 10" type="ORF">BDZ99DRAFT_500965</name>
</gene>